<sequence>MPARPSSPAVRPAQRPPQRPAPRARTPEELARARSRAGAAARRAAVVELRARRRADARARRRAAAVRWAHRTGAVVAALVVVLVGAVVVSGVQPDTPAAASVALDLTARATQLRDQLTGTTTDLQTARTTVAAAQADLTTAQDALADARSTLADARANVGASAAQLYRATPLDRAVAAGYPVGADLAVTGSLAVAAEHTQQSLAGATASAEAARRAADLAAARVDTAQAVLDGALDQVDEVVQAAHARAGALDPGVAVALAGLPGPPSSADQQAADDGARTAWQARLTALTAAGITLPTADQLRSGDLPAGLTPARDASGADVPGVAAGVVDGAVVPVPSAEAAAALSYAFAQLGTPFLPGGTTPGGVDCAGLTAVVWTAAGTALGPGLVDQWTAGAVVPAGQLQAGDLVFGVDPLAGLDDVGIYAGDGSVVTASARLHQVVVAPLPAGATGVRVTVPAAGTNAPPPGTGTLPTSCGAPAAPATSAAVDPAWGGFANGRIPAASLCPVGGGQLLRCDAAAAYTALAQAFQRAFGTPLCITDSYRSYAAQQDAHVRKPRITAVPGTSHHGWGLAVDLCGGVNVFGSAEHEWMTTYAGWFGWVHPDWAQATGQNPEPWHWEFGNLRS</sequence>
<feature type="domain" description="NlpC/P60" evidence="8">
    <location>
        <begin position="340"/>
        <end position="463"/>
    </location>
</feature>
<dbReference type="InterPro" id="IPR000064">
    <property type="entry name" value="NLP_P60_dom"/>
</dbReference>
<evidence type="ECO:0000256" key="5">
    <source>
        <dbReference type="SAM" id="Coils"/>
    </source>
</evidence>
<keyword evidence="2" id="KW-0645">Protease</keyword>
<evidence type="ECO:0000256" key="4">
    <source>
        <dbReference type="ARBA" id="ARBA00022807"/>
    </source>
</evidence>
<gene>
    <name evidence="9" type="ORF">TEK04_03035</name>
</gene>
<keyword evidence="3" id="KW-0378">Hydrolase</keyword>
<keyword evidence="7" id="KW-0812">Transmembrane</keyword>
<accession>A0ABU8DPD3</accession>
<evidence type="ECO:0000256" key="3">
    <source>
        <dbReference type="ARBA" id="ARBA00022801"/>
    </source>
</evidence>
<feature type="compositionally biased region" description="Low complexity" evidence="6">
    <location>
        <begin position="1"/>
        <end position="13"/>
    </location>
</feature>
<protein>
    <submittedName>
        <fullName evidence="9">NlpC/P60 family protein</fullName>
    </submittedName>
</protein>
<evidence type="ECO:0000259" key="8">
    <source>
        <dbReference type="PROSITE" id="PS51935"/>
    </source>
</evidence>
<comment type="similarity">
    <text evidence="1">Belongs to the peptidase C40 family.</text>
</comment>
<dbReference type="CDD" id="cd14814">
    <property type="entry name" value="Peptidase_M15"/>
    <property type="match status" value="1"/>
</dbReference>
<dbReference type="InterPro" id="IPR051794">
    <property type="entry name" value="PG_Endopeptidase_C40"/>
</dbReference>
<name>A0ABU8DPD3_9ACTN</name>
<dbReference type="EMBL" id="JBAPLU010000002">
    <property type="protein sequence ID" value="MEI4270689.1"/>
    <property type="molecule type" value="Genomic_DNA"/>
</dbReference>
<organism evidence="9 10">
    <name type="scientific">Klenkia sesuvii</name>
    <dbReference type="NCBI Taxonomy" id="3103137"/>
    <lineage>
        <taxon>Bacteria</taxon>
        <taxon>Bacillati</taxon>
        <taxon>Actinomycetota</taxon>
        <taxon>Actinomycetes</taxon>
        <taxon>Geodermatophilales</taxon>
        <taxon>Geodermatophilaceae</taxon>
        <taxon>Klenkia</taxon>
    </lineage>
</organism>
<keyword evidence="4" id="KW-0788">Thiol protease</keyword>
<dbReference type="SUPFAM" id="SSF55166">
    <property type="entry name" value="Hedgehog/DD-peptidase"/>
    <property type="match status" value="1"/>
</dbReference>
<dbReference type="Proteomes" id="UP001361570">
    <property type="component" value="Unassembled WGS sequence"/>
</dbReference>
<evidence type="ECO:0000256" key="1">
    <source>
        <dbReference type="ARBA" id="ARBA00007074"/>
    </source>
</evidence>
<dbReference type="PROSITE" id="PS51935">
    <property type="entry name" value="NLPC_P60"/>
    <property type="match status" value="1"/>
</dbReference>
<evidence type="ECO:0000256" key="6">
    <source>
        <dbReference type="SAM" id="MobiDB-lite"/>
    </source>
</evidence>
<keyword evidence="7" id="KW-1133">Transmembrane helix</keyword>
<dbReference type="SUPFAM" id="SSF54001">
    <property type="entry name" value="Cysteine proteinases"/>
    <property type="match status" value="1"/>
</dbReference>
<dbReference type="PANTHER" id="PTHR47359:SF3">
    <property type="entry name" value="NLP_P60 DOMAIN-CONTAINING PROTEIN-RELATED"/>
    <property type="match status" value="1"/>
</dbReference>
<reference evidence="9 10" key="1">
    <citation type="submission" date="2024-03" db="EMBL/GenBank/DDBJ databases">
        <title>Draft genome sequence of Klenkia sp. LSe6-5.</title>
        <authorList>
            <person name="Duangmal K."/>
            <person name="Chantavorakit T."/>
        </authorList>
    </citation>
    <scope>NUCLEOTIDE SEQUENCE [LARGE SCALE GENOMIC DNA]</scope>
    <source>
        <strain evidence="9 10">LSe6-5</strain>
    </source>
</reference>
<dbReference type="InterPro" id="IPR003709">
    <property type="entry name" value="VanY-like_core_dom"/>
</dbReference>
<keyword evidence="5" id="KW-0175">Coiled coil</keyword>
<comment type="caution">
    <text evidence="9">The sequence shown here is derived from an EMBL/GenBank/DDBJ whole genome shotgun (WGS) entry which is preliminary data.</text>
</comment>
<evidence type="ECO:0000313" key="10">
    <source>
        <dbReference type="Proteomes" id="UP001361570"/>
    </source>
</evidence>
<evidence type="ECO:0000256" key="7">
    <source>
        <dbReference type="SAM" id="Phobius"/>
    </source>
</evidence>
<feature type="coiled-coil region" evidence="5">
    <location>
        <begin position="131"/>
        <end position="158"/>
    </location>
</feature>
<evidence type="ECO:0000313" key="9">
    <source>
        <dbReference type="EMBL" id="MEI4270689.1"/>
    </source>
</evidence>
<dbReference type="Pfam" id="PF00877">
    <property type="entry name" value="NLPC_P60"/>
    <property type="match status" value="1"/>
</dbReference>
<dbReference type="InterPro" id="IPR009045">
    <property type="entry name" value="Zn_M74/Hedgehog-like"/>
</dbReference>
<dbReference type="PANTHER" id="PTHR47359">
    <property type="entry name" value="PEPTIDOGLYCAN DL-ENDOPEPTIDASE CWLO"/>
    <property type="match status" value="1"/>
</dbReference>
<proteinExistence type="inferred from homology"/>
<dbReference type="RefSeq" id="WP_336402831.1">
    <property type="nucleotide sequence ID" value="NZ_JBAPLU010000002.1"/>
</dbReference>
<dbReference type="Gene3D" id="3.30.1380.10">
    <property type="match status" value="1"/>
</dbReference>
<dbReference type="Pfam" id="PF02557">
    <property type="entry name" value="VanY"/>
    <property type="match status" value="1"/>
</dbReference>
<feature type="region of interest" description="Disordered" evidence="6">
    <location>
        <begin position="1"/>
        <end position="37"/>
    </location>
</feature>
<feature type="transmembrane region" description="Helical" evidence="7">
    <location>
        <begin position="68"/>
        <end position="89"/>
    </location>
</feature>
<dbReference type="InterPro" id="IPR038765">
    <property type="entry name" value="Papain-like_cys_pep_sf"/>
</dbReference>
<keyword evidence="7" id="KW-0472">Membrane</keyword>
<evidence type="ECO:0000256" key="2">
    <source>
        <dbReference type="ARBA" id="ARBA00022670"/>
    </source>
</evidence>
<keyword evidence="10" id="KW-1185">Reference proteome</keyword>
<dbReference type="Gene3D" id="3.90.1720.10">
    <property type="entry name" value="endopeptidase domain like (from Nostoc punctiforme)"/>
    <property type="match status" value="1"/>
</dbReference>